<feature type="compositionally biased region" description="Basic and acidic residues" evidence="3">
    <location>
        <begin position="119"/>
        <end position="146"/>
    </location>
</feature>
<evidence type="ECO:0000256" key="1">
    <source>
        <dbReference type="ARBA" id="ARBA00004123"/>
    </source>
</evidence>
<dbReference type="Pfam" id="PF00730">
    <property type="entry name" value="HhH-GPD"/>
    <property type="match status" value="1"/>
</dbReference>
<comment type="caution">
    <text evidence="5">The sequence shown here is derived from an EMBL/GenBank/DDBJ whole genome shotgun (WGS) entry which is preliminary data.</text>
</comment>
<dbReference type="AlphaFoldDB" id="A0AAD9ME53"/>
<feature type="compositionally biased region" description="Low complexity" evidence="3">
    <location>
        <begin position="320"/>
        <end position="332"/>
    </location>
</feature>
<evidence type="ECO:0000259" key="4">
    <source>
        <dbReference type="Pfam" id="PF00730"/>
    </source>
</evidence>
<feature type="compositionally biased region" description="Basic residues" evidence="3">
    <location>
        <begin position="100"/>
        <end position="118"/>
    </location>
</feature>
<keyword evidence="2" id="KW-0539">Nucleus</keyword>
<evidence type="ECO:0000313" key="6">
    <source>
        <dbReference type="Proteomes" id="UP001217918"/>
    </source>
</evidence>
<proteinExistence type="predicted"/>
<dbReference type="GO" id="GO:0006285">
    <property type="term" value="P:base-excision repair, AP site formation"/>
    <property type="evidence" value="ECO:0007669"/>
    <property type="project" value="UniProtKB-ARBA"/>
</dbReference>
<dbReference type="GO" id="GO:0003677">
    <property type="term" value="F:DNA binding"/>
    <property type="evidence" value="ECO:0007669"/>
    <property type="project" value="InterPro"/>
</dbReference>
<dbReference type="InterPro" id="IPR003265">
    <property type="entry name" value="HhH-GPD_domain"/>
</dbReference>
<protein>
    <recommendedName>
        <fullName evidence="4">HhH-GPD domain-containing protein</fullName>
    </recommendedName>
</protein>
<evidence type="ECO:0000256" key="3">
    <source>
        <dbReference type="SAM" id="MobiDB-lite"/>
    </source>
</evidence>
<dbReference type="InterPro" id="IPR011257">
    <property type="entry name" value="DNA_glycosylase"/>
</dbReference>
<dbReference type="SUPFAM" id="SSF48150">
    <property type="entry name" value="DNA-glycosylase"/>
    <property type="match status" value="1"/>
</dbReference>
<organism evidence="5 6">
    <name type="scientific">Phyllachora maydis</name>
    <dbReference type="NCBI Taxonomy" id="1825666"/>
    <lineage>
        <taxon>Eukaryota</taxon>
        <taxon>Fungi</taxon>
        <taxon>Dikarya</taxon>
        <taxon>Ascomycota</taxon>
        <taxon>Pezizomycotina</taxon>
        <taxon>Sordariomycetes</taxon>
        <taxon>Sordariomycetidae</taxon>
        <taxon>Phyllachorales</taxon>
        <taxon>Phyllachoraceae</taxon>
        <taxon>Phyllachora</taxon>
    </lineage>
</organism>
<sequence>MSHTTGTERRKWLLAAQLLHGFDMDDGPSREFLESLVATGNVPQDALAELTALSLARGAEEWDMMLCCATSMRDRLGHVGPADPGLVLACLRWVMDRPPRQRQRQRQPPRSGRGKKKIKAESRFRTGDWEASHDRPGLRTTRRESGKSQAQSPFFAPSSPTTTTTTSTTTTTTTRHLGPPAPPRPKRGRPPAGTVSSLPVPPLSAARFGLLQEECAHDPFWLLVAVRFLVKTTGRAAIPAFRALKARFPTPEALAAAEAEAEVIPMIRHLGLSAVRCATIQKYARAWVARPPGPAVRFAVKNYPRPGDGGAVRAGEEFGPEAAPGADAAGTEQSRRARGCAWEIGHMTQGRYTIDSWRIFCRDVMLGRAEDWTGTGAAHAGFQPEWMRVLPEDKELRACLRWMWMREGWLWDAVTGEKEVLPEDMRQAVGEGRLGYDDTGSLVIMQHPLVLGGAV</sequence>
<dbReference type="PANTHER" id="PTHR15074">
    <property type="entry name" value="METHYL-CPG-BINDING PROTEIN"/>
    <property type="match status" value="1"/>
</dbReference>
<accession>A0AAD9ME53</accession>
<dbReference type="GO" id="GO:0005634">
    <property type="term" value="C:nucleus"/>
    <property type="evidence" value="ECO:0007669"/>
    <property type="project" value="UniProtKB-SubCell"/>
</dbReference>
<dbReference type="GO" id="GO:0003824">
    <property type="term" value="F:catalytic activity"/>
    <property type="evidence" value="ECO:0007669"/>
    <property type="project" value="InterPro"/>
</dbReference>
<dbReference type="Gene3D" id="1.10.340.30">
    <property type="entry name" value="Hypothetical protein, domain 2"/>
    <property type="match status" value="1"/>
</dbReference>
<dbReference type="EMBL" id="JAQQPM010000003">
    <property type="protein sequence ID" value="KAK2069646.1"/>
    <property type="molecule type" value="Genomic_DNA"/>
</dbReference>
<feature type="compositionally biased region" description="Low complexity" evidence="3">
    <location>
        <begin position="157"/>
        <end position="174"/>
    </location>
</feature>
<dbReference type="PANTHER" id="PTHR15074:SF0">
    <property type="entry name" value="METHYL-CPG-BINDING DOMAIN PROTEIN 4-LIKE PROTEIN"/>
    <property type="match status" value="1"/>
</dbReference>
<comment type="subcellular location">
    <subcellularLocation>
        <location evidence="1">Nucleus</location>
    </subcellularLocation>
</comment>
<evidence type="ECO:0000256" key="2">
    <source>
        <dbReference type="ARBA" id="ARBA00023242"/>
    </source>
</evidence>
<gene>
    <name evidence="5" type="ORF">P8C59_004203</name>
</gene>
<evidence type="ECO:0000313" key="5">
    <source>
        <dbReference type="EMBL" id="KAK2069646.1"/>
    </source>
</evidence>
<feature type="region of interest" description="Disordered" evidence="3">
    <location>
        <begin position="310"/>
        <end position="332"/>
    </location>
</feature>
<keyword evidence="6" id="KW-1185">Reference proteome</keyword>
<feature type="region of interest" description="Disordered" evidence="3">
    <location>
        <begin position="98"/>
        <end position="196"/>
    </location>
</feature>
<name>A0AAD9ME53_9PEZI</name>
<dbReference type="InterPro" id="IPR045138">
    <property type="entry name" value="MeCP2/MBD4"/>
</dbReference>
<dbReference type="Proteomes" id="UP001217918">
    <property type="component" value="Unassembled WGS sequence"/>
</dbReference>
<feature type="domain" description="HhH-GPD" evidence="4">
    <location>
        <begin position="232"/>
        <end position="297"/>
    </location>
</feature>
<reference evidence="5" key="1">
    <citation type="journal article" date="2023" name="Mol. Plant Microbe Interact.">
        <title>Elucidating the Obligate Nature and Biological Capacity of an Invasive Fungal Corn Pathogen.</title>
        <authorList>
            <person name="MacCready J.S."/>
            <person name="Roggenkamp E.M."/>
            <person name="Gdanetz K."/>
            <person name="Chilvers M.I."/>
        </authorList>
    </citation>
    <scope>NUCLEOTIDE SEQUENCE</scope>
    <source>
        <strain evidence="5">PM02</strain>
    </source>
</reference>